<evidence type="ECO:0000256" key="1">
    <source>
        <dbReference type="SAM" id="MobiDB-lite"/>
    </source>
</evidence>
<dbReference type="OrthoDB" id="2149840at2759"/>
<dbReference type="Proteomes" id="UP000765509">
    <property type="component" value="Unassembled WGS sequence"/>
</dbReference>
<feature type="region of interest" description="Disordered" evidence="1">
    <location>
        <begin position="149"/>
        <end position="168"/>
    </location>
</feature>
<comment type="caution">
    <text evidence="2">The sequence shown here is derived from an EMBL/GenBank/DDBJ whole genome shotgun (WGS) entry which is preliminary data.</text>
</comment>
<dbReference type="PANTHER" id="PTHR31061">
    <property type="entry name" value="LD22376P"/>
    <property type="match status" value="1"/>
</dbReference>
<organism evidence="2 3">
    <name type="scientific">Austropuccinia psidii MF-1</name>
    <dbReference type="NCBI Taxonomy" id="1389203"/>
    <lineage>
        <taxon>Eukaryota</taxon>
        <taxon>Fungi</taxon>
        <taxon>Dikarya</taxon>
        <taxon>Basidiomycota</taxon>
        <taxon>Pucciniomycotina</taxon>
        <taxon>Pucciniomycetes</taxon>
        <taxon>Pucciniales</taxon>
        <taxon>Sphaerophragmiaceae</taxon>
        <taxon>Austropuccinia</taxon>
    </lineage>
</organism>
<evidence type="ECO:0000313" key="2">
    <source>
        <dbReference type="EMBL" id="MBW0516916.1"/>
    </source>
</evidence>
<dbReference type="AlphaFoldDB" id="A0A9Q3E6P8"/>
<proteinExistence type="predicted"/>
<dbReference type="EMBL" id="AVOT02025560">
    <property type="protein sequence ID" value="MBW0516916.1"/>
    <property type="molecule type" value="Genomic_DNA"/>
</dbReference>
<evidence type="ECO:0000313" key="3">
    <source>
        <dbReference type="Proteomes" id="UP000765509"/>
    </source>
</evidence>
<accession>A0A9Q3E6P8</accession>
<dbReference type="PANTHER" id="PTHR31061:SF24">
    <property type="entry name" value="LD22376P"/>
    <property type="match status" value="1"/>
</dbReference>
<gene>
    <name evidence="2" type="ORF">O181_056631</name>
</gene>
<sequence>MKFEIRSRWPAQNIVAVTAMAEISCSIKAMIFWFFGKNFSFLAWSLHFPAPVARDILGGSSCCRCCSGFSPAPTGNIHIPPDGPRQPSAWACVDTKRPSLRAQRPHSPGRLMVLAKRHNASVSRHRQRSFGEGLAGSKLFGIPLVVDRQQRTGRSKSSSPSADRPGAPLVDRVTFARSTFSVVAVSFSEAQSTSSETSYQNTIRRQFVRSSPTSLIILESKADIVSTGFPNDSPSFQPAQNIYIQAMELSSNDPSSKQASKRDRSVDILRGFTCFSMILVNSAGSVRPSWLSHAVSLSQPITFADTLFPCFVFTSGLAEAVSIGNPNDPNPIRKAALRAIKLVLLGIGYNNVLPRLISPNQPPLLELSTWRIPSVLSRHGLSSLVGSFESVLNLRPPIFPAVLALIWYLLAGRQPFQSPSSTAQAKLDRFLWGSRHLYDPKAGFDPEGFLATQAISIALLGVCLTGLLPSPSAKMLWTPTFVGQTTCVNLLYWTCVRIFATTDSLILDALEMLGRRSLEIYFLSSGAQLLLERARIWPWIEVQITFWLNSGNCVAGVVRSTFLAIAMVPIAKVLVKNGWRLRF</sequence>
<reference evidence="2" key="1">
    <citation type="submission" date="2021-03" db="EMBL/GenBank/DDBJ databases">
        <title>Draft genome sequence of rust myrtle Austropuccinia psidii MF-1, a brazilian biotype.</title>
        <authorList>
            <person name="Quecine M.C."/>
            <person name="Pachon D.M.R."/>
            <person name="Bonatelli M.L."/>
            <person name="Correr F.H."/>
            <person name="Franceschini L.M."/>
            <person name="Leite T.F."/>
            <person name="Margarido G.R.A."/>
            <person name="Almeida C.A."/>
            <person name="Ferrarezi J.A."/>
            <person name="Labate C.A."/>
        </authorList>
    </citation>
    <scope>NUCLEOTIDE SEQUENCE</scope>
    <source>
        <strain evidence="2">MF-1</strain>
    </source>
</reference>
<name>A0A9Q3E6P8_9BASI</name>
<keyword evidence="3" id="KW-1185">Reference proteome</keyword>
<evidence type="ECO:0008006" key="4">
    <source>
        <dbReference type="Google" id="ProtNLM"/>
    </source>
</evidence>
<protein>
    <recommendedName>
        <fullName evidence="4">DUF5009 domain-containing protein</fullName>
    </recommendedName>
</protein>